<feature type="region of interest" description="Disordered" evidence="1">
    <location>
        <begin position="1"/>
        <end position="52"/>
    </location>
</feature>
<evidence type="ECO:0000313" key="2">
    <source>
        <dbReference type="EMBL" id="PFG50995.1"/>
    </source>
</evidence>
<reference evidence="2 3" key="1">
    <citation type="submission" date="2017-10" db="EMBL/GenBank/DDBJ databases">
        <title>Sequencing the genomes of 1000 actinobacteria strains.</title>
        <authorList>
            <person name="Klenk H.-P."/>
        </authorList>
    </citation>
    <scope>NUCLEOTIDE SEQUENCE [LARGE SCALE GENOMIC DNA]</scope>
    <source>
        <strain evidence="2 3">DSM 46092</strain>
    </source>
</reference>
<name>A0A2A9FKN3_9PSEU</name>
<sequence length="52" mass="5932">MPAEPDRPPVPPVRPDPELVWQVEGDEPTIGQYRDRTREAAGRTGREEPDHE</sequence>
<feature type="compositionally biased region" description="Basic and acidic residues" evidence="1">
    <location>
        <begin position="33"/>
        <end position="52"/>
    </location>
</feature>
<accession>A0A2A9FKN3</accession>
<comment type="caution">
    <text evidence="2">The sequence shown here is derived from an EMBL/GenBank/DDBJ whole genome shotgun (WGS) entry which is preliminary data.</text>
</comment>
<dbReference type="AlphaFoldDB" id="A0A2A9FKN3"/>
<organism evidence="2 3">
    <name type="scientific">Amycolatopsis sulphurea</name>
    <dbReference type="NCBI Taxonomy" id="76022"/>
    <lineage>
        <taxon>Bacteria</taxon>
        <taxon>Bacillati</taxon>
        <taxon>Actinomycetota</taxon>
        <taxon>Actinomycetes</taxon>
        <taxon>Pseudonocardiales</taxon>
        <taxon>Pseudonocardiaceae</taxon>
        <taxon>Amycolatopsis</taxon>
    </lineage>
</organism>
<evidence type="ECO:0000313" key="3">
    <source>
        <dbReference type="Proteomes" id="UP000243542"/>
    </source>
</evidence>
<gene>
    <name evidence="2" type="ORF">ATK36_6260</name>
</gene>
<proteinExistence type="predicted"/>
<protein>
    <submittedName>
        <fullName evidence="2">Uncharacterized protein</fullName>
    </submittedName>
</protein>
<dbReference type="Proteomes" id="UP000243542">
    <property type="component" value="Unassembled WGS sequence"/>
</dbReference>
<evidence type="ECO:0000256" key="1">
    <source>
        <dbReference type="SAM" id="MobiDB-lite"/>
    </source>
</evidence>
<keyword evidence="3" id="KW-1185">Reference proteome</keyword>
<dbReference type="EMBL" id="PDJK01000002">
    <property type="protein sequence ID" value="PFG50995.1"/>
    <property type="molecule type" value="Genomic_DNA"/>
</dbReference>
<dbReference type="RefSeq" id="WP_170069976.1">
    <property type="nucleotide sequence ID" value="NZ_JBMXBZ010000040.1"/>
</dbReference>